<evidence type="ECO:0000256" key="1">
    <source>
        <dbReference type="ARBA" id="ARBA00004239"/>
    </source>
</evidence>
<evidence type="ECO:0000256" key="3">
    <source>
        <dbReference type="ARBA" id="ARBA00022670"/>
    </source>
</evidence>
<dbReference type="EMBL" id="CADEAL010000637">
    <property type="protein sequence ID" value="CAB1423148.1"/>
    <property type="molecule type" value="Genomic_DNA"/>
</dbReference>
<dbReference type="AlphaFoldDB" id="A0A9N7U4D9"/>
<comment type="subcellular location">
    <subcellularLocation>
        <location evidence="1">Secreted</location>
        <location evidence="1">Extracellular space</location>
    </subcellularLocation>
</comment>
<evidence type="ECO:0000256" key="9">
    <source>
        <dbReference type="SAM" id="SignalP"/>
    </source>
</evidence>
<dbReference type="CDD" id="cd00190">
    <property type="entry name" value="Tryp_SPc"/>
    <property type="match status" value="1"/>
</dbReference>
<dbReference type="Proteomes" id="UP001153269">
    <property type="component" value="Unassembled WGS sequence"/>
</dbReference>
<keyword evidence="6" id="KW-0720">Serine protease</keyword>
<dbReference type="InterPro" id="IPR001254">
    <property type="entry name" value="Trypsin_dom"/>
</dbReference>
<name>A0A9N7U4D9_PLEPL</name>
<reference evidence="11" key="1">
    <citation type="submission" date="2020-03" db="EMBL/GenBank/DDBJ databases">
        <authorList>
            <person name="Weist P."/>
        </authorList>
    </citation>
    <scope>NUCLEOTIDE SEQUENCE</scope>
</reference>
<dbReference type="GO" id="GO:0006508">
    <property type="term" value="P:proteolysis"/>
    <property type="evidence" value="ECO:0007669"/>
    <property type="project" value="UniProtKB-KW"/>
</dbReference>
<keyword evidence="12" id="KW-1185">Reference proteome</keyword>
<dbReference type="GO" id="GO:0007586">
    <property type="term" value="P:digestion"/>
    <property type="evidence" value="ECO:0007669"/>
    <property type="project" value="UniProtKB-KW"/>
</dbReference>
<evidence type="ECO:0000256" key="8">
    <source>
        <dbReference type="ARBA" id="ARBA00044036"/>
    </source>
</evidence>
<dbReference type="GO" id="GO:0004252">
    <property type="term" value="F:serine-type endopeptidase activity"/>
    <property type="evidence" value="ECO:0007669"/>
    <property type="project" value="UniProtKB-EC"/>
</dbReference>
<dbReference type="InterPro" id="IPR018114">
    <property type="entry name" value="TRYPSIN_HIS"/>
</dbReference>
<dbReference type="Gene3D" id="2.40.10.10">
    <property type="entry name" value="Trypsin-like serine proteases"/>
    <property type="match status" value="1"/>
</dbReference>
<evidence type="ECO:0000259" key="10">
    <source>
        <dbReference type="PROSITE" id="PS50240"/>
    </source>
</evidence>
<dbReference type="PRINTS" id="PR00722">
    <property type="entry name" value="CHYMOTRYPSIN"/>
</dbReference>
<proteinExistence type="predicted"/>
<keyword evidence="4" id="KW-0222">Digestion</keyword>
<dbReference type="InterPro" id="IPR009003">
    <property type="entry name" value="Peptidase_S1_PA"/>
</dbReference>
<keyword evidence="7" id="KW-1015">Disulfide bond</keyword>
<evidence type="ECO:0000256" key="6">
    <source>
        <dbReference type="ARBA" id="ARBA00022825"/>
    </source>
</evidence>
<evidence type="ECO:0000256" key="7">
    <source>
        <dbReference type="ARBA" id="ARBA00023157"/>
    </source>
</evidence>
<dbReference type="PROSITE" id="PS00134">
    <property type="entry name" value="TRYPSIN_HIS"/>
    <property type="match status" value="1"/>
</dbReference>
<comment type="caution">
    <text evidence="11">The sequence shown here is derived from an EMBL/GenBank/DDBJ whole genome shotgun (WGS) entry which is preliminary data.</text>
</comment>
<dbReference type="GO" id="GO:0005576">
    <property type="term" value="C:extracellular region"/>
    <property type="evidence" value="ECO:0007669"/>
    <property type="project" value="UniProtKB-SubCell"/>
</dbReference>
<dbReference type="FunFam" id="2.40.10.10:FF:000181">
    <property type="entry name" value="Chymotrypsinogen A"/>
    <property type="match status" value="1"/>
</dbReference>
<evidence type="ECO:0000256" key="4">
    <source>
        <dbReference type="ARBA" id="ARBA00022757"/>
    </source>
</evidence>
<accession>A0A9N7U4D9</accession>
<organism evidence="11 12">
    <name type="scientific">Pleuronectes platessa</name>
    <name type="common">European plaice</name>
    <dbReference type="NCBI Taxonomy" id="8262"/>
    <lineage>
        <taxon>Eukaryota</taxon>
        <taxon>Metazoa</taxon>
        <taxon>Chordata</taxon>
        <taxon>Craniata</taxon>
        <taxon>Vertebrata</taxon>
        <taxon>Euteleostomi</taxon>
        <taxon>Actinopterygii</taxon>
        <taxon>Neopterygii</taxon>
        <taxon>Teleostei</taxon>
        <taxon>Neoteleostei</taxon>
        <taxon>Acanthomorphata</taxon>
        <taxon>Carangaria</taxon>
        <taxon>Pleuronectiformes</taxon>
        <taxon>Pleuronectoidei</taxon>
        <taxon>Pleuronectidae</taxon>
        <taxon>Pleuronectes</taxon>
    </lineage>
</organism>
<evidence type="ECO:0000313" key="11">
    <source>
        <dbReference type="EMBL" id="CAB1423148.1"/>
    </source>
</evidence>
<dbReference type="Pfam" id="PF00089">
    <property type="entry name" value="Trypsin"/>
    <property type="match status" value="1"/>
</dbReference>
<keyword evidence="5" id="KW-0378">Hydrolase</keyword>
<evidence type="ECO:0000256" key="5">
    <source>
        <dbReference type="ARBA" id="ARBA00022801"/>
    </source>
</evidence>
<evidence type="ECO:0000256" key="2">
    <source>
        <dbReference type="ARBA" id="ARBA00022525"/>
    </source>
</evidence>
<feature type="domain" description="Peptidase S1" evidence="10">
    <location>
        <begin position="36"/>
        <end position="174"/>
    </location>
</feature>
<feature type="chain" id="PRO_5040322803" description="chymotrypsin" evidence="9">
    <location>
        <begin position="23"/>
        <end position="174"/>
    </location>
</feature>
<keyword evidence="3" id="KW-0645">Protease</keyword>
<sequence>MALCRVLCVAALLGLLSPESHSQLADCGQPALNTRIVGGEVAPEGSWPWQVSLHRSGSHFCGGSLINNEWVVSAAHCFSSSSTNNLVVYLGRQRQEGSNPNEVSRTVSRVINHPSYNSPPKDNDISLLKLSSPVTFTNYIRPVCLAAPDSVFHSGTDSWVTGWARSGQEVEREG</sequence>
<dbReference type="InterPro" id="IPR043504">
    <property type="entry name" value="Peptidase_S1_PA_chymotrypsin"/>
</dbReference>
<dbReference type="SMART" id="SM00020">
    <property type="entry name" value="Tryp_SPc"/>
    <property type="match status" value="1"/>
</dbReference>
<feature type="signal peptide" evidence="9">
    <location>
        <begin position="1"/>
        <end position="22"/>
    </location>
</feature>
<dbReference type="PANTHER" id="PTHR24252">
    <property type="entry name" value="ACROSIN-RELATED"/>
    <property type="match status" value="1"/>
</dbReference>
<dbReference type="PROSITE" id="PS50240">
    <property type="entry name" value="TRYPSIN_DOM"/>
    <property type="match status" value="1"/>
</dbReference>
<dbReference type="InterPro" id="IPR001314">
    <property type="entry name" value="Peptidase_S1A"/>
</dbReference>
<gene>
    <name evidence="11" type="ORF">PLEPLA_LOCUS11066</name>
</gene>
<dbReference type="PANTHER" id="PTHR24252:SF7">
    <property type="entry name" value="HYALIN"/>
    <property type="match status" value="1"/>
</dbReference>
<dbReference type="SUPFAM" id="SSF50494">
    <property type="entry name" value="Trypsin-like serine proteases"/>
    <property type="match status" value="1"/>
</dbReference>
<evidence type="ECO:0000313" key="12">
    <source>
        <dbReference type="Proteomes" id="UP001153269"/>
    </source>
</evidence>
<dbReference type="EC" id="3.4.21.1" evidence="8"/>
<protein>
    <recommendedName>
        <fullName evidence="8">chymotrypsin</fullName>
        <ecNumber evidence="8">3.4.21.1</ecNumber>
    </recommendedName>
</protein>
<keyword evidence="2" id="KW-0964">Secreted</keyword>
<keyword evidence="9" id="KW-0732">Signal</keyword>